<dbReference type="PROSITE" id="PS51257">
    <property type="entry name" value="PROKAR_LIPOPROTEIN"/>
    <property type="match status" value="1"/>
</dbReference>
<keyword evidence="5" id="KW-0963">Cytoplasm</keyword>
<dbReference type="EC" id="2.3.1.41" evidence="4"/>
<comment type="caution">
    <text evidence="15">The sequence shown here is derived from an EMBL/GenBank/DDBJ whole genome shotgun (WGS) entry which is preliminary data.</text>
</comment>
<dbReference type="eggNOG" id="COG0304">
    <property type="taxonomic scope" value="Bacteria"/>
</dbReference>
<dbReference type="Pfam" id="PF02801">
    <property type="entry name" value="Ketoacyl-synt_C"/>
    <property type="match status" value="1"/>
</dbReference>
<dbReference type="EMBL" id="ACJN02000003">
    <property type="protein sequence ID" value="EFI33480.1"/>
    <property type="molecule type" value="Genomic_DNA"/>
</dbReference>
<feature type="domain" description="Ketosynthase family 3 (KS3)" evidence="14">
    <location>
        <begin position="2"/>
        <end position="405"/>
    </location>
</feature>
<comment type="catalytic activity">
    <reaction evidence="12">
        <text>a fatty acyl-[ACP] + malonyl-[ACP] + H(+) = a 3-oxoacyl-[ACP] + holo-[ACP] + CO2</text>
        <dbReference type="Rhea" id="RHEA:22836"/>
        <dbReference type="Rhea" id="RHEA-COMP:9623"/>
        <dbReference type="Rhea" id="RHEA-COMP:9685"/>
        <dbReference type="Rhea" id="RHEA-COMP:9916"/>
        <dbReference type="Rhea" id="RHEA-COMP:14125"/>
        <dbReference type="ChEBI" id="CHEBI:15378"/>
        <dbReference type="ChEBI" id="CHEBI:16526"/>
        <dbReference type="ChEBI" id="CHEBI:64479"/>
        <dbReference type="ChEBI" id="CHEBI:78449"/>
        <dbReference type="ChEBI" id="CHEBI:78776"/>
        <dbReference type="ChEBI" id="CHEBI:138651"/>
        <dbReference type="EC" id="2.3.1.41"/>
    </reaction>
    <physiologicalReaction direction="left-to-right" evidence="12">
        <dbReference type="Rhea" id="RHEA:22837"/>
    </physiologicalReaction>
</comment>
<keyword evidence="6 13" id="KW-0808">Transferase</keyword>
<evidence type="ECO:0000256" key="10">
    <source>
        <dbReference type="ARBA" id="ARBA00042143"/>
    </source>
</evidence>
<dbReference type="GO" id="GO:0004315">
    <property type="term" value="F:3-oxoacyl-[acyl-carrier-protein] synthase activity"/>
    <property type="evidence" value="ECO:0007669"/>
    <property type="project" value="UniProtKB-EC"/>
</dbReference>
<reference evidence="15" key="1">
    <citation type="submission" date="2010-05" db="EMBL/GenBank/DDBJ databases">
        <title>The draft genome of Desulfonatronospira thiodismutans ASO3-1.</title>
        <authorList>
            <consortium name="US DOE Joint Genome Institute (JGI-PGF)"/>
            <person name="Lucas S."/>
            <person name="Copeland A."/>
            <person name="Lapidus A."/>
            <person name="Cheng J.-F."/>
            <person name="Bruce D."/>
            <person name="Goodwin L."/>
            <person name="Pitluck S."/>
            <person name="Chertkov O."/>
            <person name="Brettin T."/>
            <person name="Detter J.C."/>
            <person name="Han C."/>
            <person name="Land M.L."/>
            <person name="Hauser L."/>
            <person name="Kyrpides N."/>
            <person name="Mikhailova N."/>
            <person name="Muyzer G."/>
            <person name="Woyke T."/>
        </authorList>
    </citation>
    <scope>NUCLEOTIDE SEQUENCE [LARGE SCALE GENOMIC DNA]</scope>
    <source>
        <strain evidence="15">ASO3-1</strain>
    </source>
</reference>
<dbReference type="CDD" id="cd00834">
    <property type="entry name" value="KAS_I_II"/>
    <property type="match status" value="1"/>
</dbReference>
<evidence type="ECO:0000313" key="15">
    <source>
        <dbReference type="EMBL" id="EFI33480.1"/>
    </source>
</evidence>
<dbReference type="InterPro" id="IPR014031">
    <property type="entry name" value="Ketoacyl_synth_C"/>
</dbReference>
<evidence type="ECO:0000256" key="9">
    <source>
        <dbReference type="ARBA" id="ARBA00041620"/>
    </source>
</evidence>
<protein>
    <recommendedName>
        <fullName evidence="8">3-oxoacyl-[acyl-carrier-protein] synthase 1</fullName>
        <ecNumber evidence="4">2.3.1.41</ecNumber>
    </recommendedName>
    <alternativeName>
        <fullName evidence="9">3-oxoacyl-[acyl-carrier-protein] synthase I</fullName>
    </alternativeName>
    <alternativeName>
        <fullName evidence="10">Beta-ketoacyl-ACP synthase I</fullName>
    </alternativeName>
</protein>
<comment type="subcellular location">
    <subcellularLocation>
        <location evidence="1">Cytoplasm</location>
    </subcellularLocation>
</comment>
<dbReference type="InterPro" id="IPR016039">
    <property type="entry name" value="Thiolase-like"/>
</dbReference>
<dbReference type="PANTHER" id="PTHR11712">
    <property type="entry name" value="POLYKETIDE SYNTHASE-RELATED"/>
    <property type="match status" value="1"/>
</dbReference>
<organism evidence="15 16">
    <name type="scientific">Desulfonatronospira thiodismutans ASO3-1</name>
    <dbReference type="NCBI Taxonomy" id="555779"/>
    <lineage>
        <taxon>Bacteria</taxon>
        <taxon>Pseudomonadati</taxon>
        <taxon>Thermodesulfobacteriota</taxon>
        <taxon>Desulfovibrionia</taxon>
        <taxon>Desulfovibrionales</taxon>
        <taxon>Desulfonatronovibrionaceae</taxon>
        <taxon>Desulfonatronospira</taxon>
    </lineage>
</organism>
<dbReference type="Proteomes" id="UP000005496">
    <property type="component" value="Unassembled WGS sequence"/>
</dbReference>
<comment type="catalytic activity">
    <reaction evidence="11">
        <text>(3Z)-decenoyl-[ACP] + malonyl-[ACP] + H(+) = 3-oxo-(5Z)-dodecenoyl-[ACP] + holo-[ACP] + CO2</text>
        <dbReference type="Rhea" id="RHEA:54940"/>
        <dbReference type="Rhea" id="RHEA-COMP:9623"/>
        <dbReference type="Rhea" id="RHEA-COMP:9685"/>
        <dbReference type="Rhea" id="RHEA-COMP:9927"/>
        <dbReference type="Rhea" id="RHEA-COMP:14042"/>
        <dbReference type="ChEBI" id="CHEBI:15378"/>
        <dbReference type="ChEBI" id="CHEBI:16526"/>
        <dbReference type="ChEBI" id="CHEBI:64479"/>
        <dbReference type="ChEBI" id="CHEBI:78449"/>
        <dbReference type="ChEBI" id="CHEBI:78798"/>
        <dbReference type="ChEBI" id="CHEBI:138410"/>
    </reaction>
    <physiologicalReaction direction="left-to-right" evidence="11">
        <dbReference type="Rhea" id="RHEA:54941"/>
    </physiologicalReaction>
</comment>
<evidence type="ECO:0000256" key="8">
    <source>
        <dbReference type="ARBA" id="ARBA00039450"/>
    </source>
</evidence>
<evidence type="ECO:0000256" key="6">
    <source>
        <dbReference type="ARBA" id="ARBA00022679"/>
    </source>
</evidence>
<comment type="similarity">
    <text evidence="2 13">Belongs to the thiolase-like superfamily. Beta-ketoacyl-ACP synthases family.</text>
</comment>
<evidence type="ECO:0000256" key="7">
    <source>
        <dbReference type="ARBA" id="ARBA00023315"/>
    </source>
</evidence>
<accession>D6SS14</accession>
<evidence type="ECO:0000256" key="5">
    <source>
        <dbReference type="ARBA" id="ARBA00022490"/>
    </source>
</evidence>
<evidence type="ECO:0000313" key="16">
    <source>
        <dbReference type="Proteomes" id="UP000005496"/>
    </source>
</evidence>
<gene>
    <name evidence="15" type="ORF">Dthio_PD0814</name>
</gene>
<dbReference type="RefSeq" id="WP_008870832.1">
    <property type="nucleotide sequence ID" value="NZ_ACJN02000003.1"/>
</dbReference>
<name>D6SS14_9BACT</name>
<dbReference type="GO" id="GO:0006633">
    <property type="term" value="P:fatty acid biosynthetic process"/>
    <property type="evidence" value="ECO:0007669"/>
    <property type="project" value="TreeGrafter"/>
</dbReference>
<evidence type="ECO:0000256" key="1">
    <source>
        <dbReference type="ARBA" id="ARBA00004496"/>
    </source>
</evidence>
<evidence type="ECO:0000256" key="3">
    <source>
        <dbReference type="ARBA" id="ARBA00011738"/>
    </source>
</evidence>
<dbReference type="AlphaFoldDB" id="D6SS14"/>
<dbReference type="InterPro" id="IPR000794">
    <property type="entry name" value="Beta-ketoacyl_synthase"/>
</dbReference>
<evidence type="ECO:0000256" key="4">
    <source>
        <dbReference type="ARBA" id="ARBA00013191"/>
    </source>
</evidence>
<dbReference type="InterPro" id="IPR020841">
    <property type="entry name" value="PKS_Beta-ketoAc_synthase_dom"/>
</dbReference>
<evidence type="ECO:0000256" key="13">
    <source>
        <dbReference type="RuleBase" id="RU003694"/>
    </source>
</evidence>
<dbReference type="GO" id="GO:0005829">
    <property type="term" value="C:cytosol"/>
    <property type="evidence" value="ECO:0007669"/>
    <property type="project" value="TreeGrafter"/>
</dbReference>
<dbReference type="InterPro" id="IPR014030">
    <property type="entry name" value="Ketoacyl_synth_N"/>
</dbReference>
<dbReference type="PROSITE" id="PS52004">
    <property type="entry name" value="KS3_2"/>
    <property type="match status" value="1"/>
</dbReference>
<comment type="subunit">
    <text evidence="3">Homodimer.</text>
</comment>
<dbReference type="PANTHER" id="PTHR11712:SF306">
    <property type="entry name" value="3-OXOACYL-[ACYL-CARRIER-PROTEIN] SYNTHASE 1"/>
    <property type="match status" value="1"/>
</dbReference>
<sequence>MMHRVVVTGVGIISCLGNDIDSVTTALYKGQSGIEVDPQRQEMGFISPLTGVIRGFEPTRYLGRKQRKTMPDFAVQAHAAVMDALEMAGIDPEQLRDEETGLIFGCDSSCQAAVEQVDYLRRLRDTRSLGSGLIFRSMTSTITMNLNTLLGARGACWSISSACSSGGHAVGQAADLIALGRQKRVICGGAQEINWESMCSFDGLGAFSGRTDEPGGASRPFDAGRDGLVPSGGAAAIILERYDLARKRGALILGEVMGYGFSSDGQHVSSPSSDGLERAMRSGLHQGGLKPSDIDSICAHATSTPSGDSAEAGSITAIFGEHTPAVSSLKSMTGHELWMSGAAQVVYCILMARNGFVAPNINFEEPDETSAKLDIVTESRHAELRSVLCNSAGFGGTNACITLGFGT</sequence>
<evidence type="ECO:0000256" key="11">
    <source>
        <dbReference type="ARBA" id="ARBA00048121"/>
    </source>
</evidence>
<evidence type="ECO:0000259" key="14">
    <source>
        <dbReference type="PROSITE" id="PS52004"/>
    </source>
</evidence>
<evidence type="ECO:0000256" key="12">
    <source>
        <dbReference type="ARBA" id="ARBA00048506"/>
    </source>
</evidence>
<dbReference type="SMART" id="SM00825">
    <property type="entry name" value="PKS_KS"/>
    <property type="match status" value="1"/>
</dbReference>
<keyword evidence="16" id="KW-1185">Reference proteome</keyword>
<dbReference type="SUPFAM" id="SSF53901">
    <property type="entry name" value="Thiolase-like"/>
    <property type="match status" value="2"/>
</dbReference>
<keyword evidence="7" id="KW-0012">Acyltransferase</keyword>
<evidence type="ECO:0000256" key="2">
    <source>
        <dbReference type="ARBA" id="ARBA00008467"/>
    </source>
</evidence>
<proteinExistence type="inferred from homology"/>
<dbReference type="Pfam" id="PF00109">
    <property type="entry name" value="ketoacyl-synt"/>
    <property type="match status" value="1"/>
</dbReference>
<dbReference type="Gene3D" id="3.40.47.10">
    <property type="match status" value="1"/>
</dbReference>